<evidence type="ECO:0000259" key="15">
    <source>
        <dbReference type="Pfam" id="PF00520"/>
    </source>
</evidence>
<comment type="caution">
    <text evidence="18">The sequence shown here is derived from an EMBL/GenBank/DDBJ whole genome shotgun (WGS) entry which is preliminary data.</text>
</comment>
<protein>
    <submittedName>
        <fullName evidence="18">Transient receptor potential cation channel subfamily M member 3</fullName>
    </submittedName>
</protein>
<evidence type="ECO:0000256" key="6">
    <source>
        <dbReference type="ARBA" id="ARBA00022673"/>
    </source>
</evidence>
<dbReference type="PANTHER" id="PTHR13800:SF1">
    <property type="entry name" value="TRANSIENT RECEPTOR POTENTIAL CATION CHANNEL TRPM"/>
    <property type="match status" value="1"/>
</dbReference>
<name>A0AAD9R0V1_ACRCE</name>
<dbReference type="Pfam" id="PF25969">
    <property type="entry name" value="NUDT9_N"/>
    <property type="match status" value="1"/>
</dbReference>
<keyword evidence="10" id="KW-0406">Ion transport</keyword>
<feature type="domain" description="TRPM SLOG" evidence="16">
    <location>
        <begin position="110"/>
        <end position="389"/>
    </location>
</feature>
<reference evidence="18" key="1">
    <citation type="journal article" date="2023" name="G3 (Bethesda)">
        <title>Whole genome assembly and annotation of the endangered Caribbean coral Acropora cervicornis.</title>
        <authorList>
            <person name="Selwyn J.D."/>
            <person name="Vollmer S.V."/>
        </authorList>
    </citation>
    <scope>NUCLEOTIDE SEQUENCE</scope>
    <source>
        <strain evidence="18">K2</strain>
    </source>
</reference>
<dbReference type="InterPro" id="IPR057366">
    <property type="entry name" value="TRPM-like"/>
</dbReference>
<keyword evidence="18" id="KW-0675">Receptor</keyword>
<keyword evidence="7 14" id="KW-0812">Transmembrane</keyword>
<dbReference type="Pfam" id="PF25508">
    <property type="entry name" value="TRPM2"/>
    <property type="match status" value="1"/>
</dbReference>
<evidence type="ECO:0000256" key="1">
    <source>
        <dbReference type="ARBA" id="ARBA00004651"/>
    </source>
</evidence>
<keyword evidence="9 14" id="KW-1133">Transmembrane helix</keyword>
<dbReference type="InterPro" id="IPR015797">
    <property type="entry name" value="NUDIX_hydrolase-like_dom_sf"/>
</dbReference>
<dbReference type="InterPro" id="IPR005821">
    <property type="entry name" value="Ion_trans_dom"/>
</dbReference>
<keyword evidence="11 14" id="KW-0472">Membrane</keyword>
<dbReference type="GO" id="GO:0005262">
    <property type="term" value="F:calcium channel activity"/>
    <property type="evidence" value="ECO:0007669"/>
    <property type="project" value="UniProtKB-KW"/>
</dbReference>
<evidence type="ECO:0000256" key="12">
    <source>
        <dbReference type="ARBA" id="ARBA00023303"/>
    </source>
</evidence>
<dbReference type="Proteomes" id="UP001249851">
    <property type="component" value="Unassembled WGS sequence"/>
</dbReference>
<dbReference type="SUPFAM" id="SSF55811">
    <property type="entry name" value="Nudix"/>
    <property type="match status" value="1"/>
</dbReference>
<keyword evidence="5" id="KW-0109">Calcium transport</keyword>
<feature type="transmembrane region" description="Helical" evidence="14">
    <location>
        <begin position="958"/>
        <end position="978"/>
    </location>
</feature>
<evidence type="ECO:0000256" key="3">
    <source>
        <dbReference type="ARBA" id="ARBA00022448"/>
    </source>
</evidence>
<sequence>MSSNRRGYGRKHVPLPEDCAKPGENQLCNNKKNSKIYKTFKRRTCSQFIPSKEDVTECCCGRLEENHPSETKTQILEAGVTWDANIHTVAEPTNAFGELEFTGAGQTSRAKFIRISHDSDPEEVLKLLTENWRLELPKLLISVTGGAKSFTMHPKLKHVLRQGLLKAAETTGAWILTGGTNTGVMRYVGEAVKGNTVKSRGAVRDKTSQLYLIGIATWGIVNHRNDLVDSEGVVTYHMTSSLSSGGACLDNNHSHFILVDDGTEGMYGGEIAFRARLQNCITTKKLSSNKSHGIPVVLLVLEGGPNTIRTALESVTRNPAVPVVIAEGSGRAADILAHAHSLVTTNDGSHMEDFYDVVVHQQLLMKIEKAFPECSEEKCVTIYHDVLSCITIFRMDEDGSDIDRAILKALLKAEHASAADQLSLALIWNRADIARTEIFTENQKWEMAALEEAMMDALRNNRVKFVNLLLENGVCMSKFLTTPRLLELYKARWSSSVTLRQILGKDEIESSFNLLDVTISRLLGSPYKRQKCDFGIERAIYIANRTMSVDGHHNNMRSTTNEFKPYDELLLWAVLCNMQEMALFMWERGDENLARALVAAKLYNAMARLTESDDAISDVTEDLYAHVDEFKRLALGFLDQCFRTNEDLTQQLLTYNVKNWGEQTCLSLAVSIEHEEFLAHVSCQTLLTDIWMGAMKSASSSTIKTIMGILFPPAIFSLEFKTKQELRSMPVTSKEYDQDLAGEQYEETENEEQENRAIRDSRCLAEGNSAIELRTYSLSNGKVLSASRELNRVPSYTRGALKTPTWLKKILGFYQAPVTKFWSNVFAYLAFLTLFSYLILIRQDEIPSISEIVVIVFVCSLCTEEIRQILHSEPTTLSNKLKDWASSKWNILDGFAVILFFVGLGLRLYPTTRTAGHVVYCLDVMLWITRLLHIFSVSKHLGPYVVMIGRMTKDMLKFLIIMMVFLLAYGVAQQAILYPDEPASWSVLSGVFYKPYFQVYGELFMEAPDTIDKSTTLFETPRKDAHGDTIVAFIVAFYLLVANILLLNLLIAIFNNTYNSVEANSNQIWKFKRYYLVMEYYQRPVLIPPFIVFNHVINLFKGLYHWRKNCLPQNNEDPTGSTHRYGLKRSLKDSELQKLTLFEERCVDGYLREKDTLLHATQEEKIKVIGDRMESVSCQLQDMCKESVTQFNTNKTWISSLDTRITKLEEHTHRIVGLLEKLCATGEESKGGHMKSARSASVSDVVLNAGSLGYRTSNTAFLGRRLKSLSDAEQTSNPKELEGFNRTRLSTAAARVKSSVAKQSRDNKTAHALARQSPYPHSTQRRHHVPDFLVDWKESFPGYDPPLFTAPEVEAFPHWADPDILDPRNSNFVINFNRVESGIDRRSQTGMIDTIDSIVFYRNPMGRTGLAGRGLLGRWGPNHTVHFILTRWKCGKDGQIIQRQGKNVLEFVAIKSRNNLELTFPGGLIEVGNSLSETLNLYFKKQIVPAVKLAFYEEKALTEEIILNMIQSSEEDEKGAPVVLWQELSGQIKLEATNWFLLYKVAQIWNAFY</sequence>
<evidence type="ECO:0000256" key="14">
    <source>
        <dbReference type="SAM" id="Phobius"/>
    </source>
</evidence>
<feature type="region of interest" description="Disordered" evidence="13">
    <location>
        <begin position="1297"/>
        <end position="1326"/>
    </location>
</feature>
<proteinExistence type="inferred from homology"/>
<keyword evidence="19" id="KW-1185">Reference proteome</keyword>
<feature type="domain" description="Ion transport" evidence="15">
    <location>
        <begin position="828"/>
        <end position="1064"/>
    </location>
</feature>
<evidence type="ECO:0000313" key="18">
    <source>
        <dbReference type="EMBL" id="KAK2570942.1"/>
    </source>
</evidence>
<dbReference type="EMBL" id="JARQWQ010000007">
    <property type="protein sequence ID" value="KAK2570942.1"/>
    <property type="molecule type" value="Genomic_DNA"/>
</dbReference>
<feature type="transmembrane region" description="Helical" evidence="14">
    <location>
        <begin position="1030"/>
        <end position="1054"/>
    </location>
</feature>
<comment type="subcellular location">
    <subcellularLocation>
        <location evidence="1">Cell membrane</location>
        <topology evidence="1">Multi-pass membrane protein</topology>
    </subcellularLocation>
</comment>
<evidence type="ECO:0000256" key="4">
    <source>
        <dbReference type="ARBA" id="ARBA00022475"/>
    </source>
</evidence>
<accession>A0AAD9R0V1</accession>
<dbReference type="InterPro" id="IPR041491">
    <property type="entry name" value="TRPM_SLOG"/>
</dbReference>
<organism evidence="18 19">
    <name type="scientific">Acropora cervicornis</name>
    <name type="common">Staghorn coral</name>
    <dbReference type="NCBI Taxonomy" id="6130"/>
    <lineage>
        <taxon>Eukaryota</taxon>
        <taxon>Metazoa</taxon>
        <taxon>Cnidaria</taxon>
        <taxon>Anthozoa</taxon>
        <taxon>Hexacorallia</taxon>
        <taxon>Scleractinia</taxon>
        <taxon>Astrocoeniina</taxon>
        <taxon>Acroporidae</taxon>
        <taxon>Acropora</taxon>
    </lineage>
</organism>
<evidence type="ECO:0000256" key="5">
    <source>
        <dbReference type="ARBA" id="ARBA00022568"/>
    </source>
</evidence>
<dbReference type="PANTHER" id="PTHR13800">
    <property type="entry name" value="TRANSIENT RECEPTOR POTENTIAL CATION CHANNEL, SUBFAMILY M, MEMBER 6"/>
    <property type="match status" value="1"/>
</dbReference>
<keyword evidence="3" id="KW-0813">Transport</keyword>
<evidence type="ECO:0000256" key="2">
    <source>
        <dbReference type="ARBA" id="ARBA00009501"/>
    </source>
</evidence>
<keyword evidence="4" id="KW-1003">Cell membrane</keyword>
<evidence type="ECO:0000259" key="17">
    <source>
        <dbReference type="Pfam" id="PF25508"/>
    </source>
</evidence>
<feature type="transmembrane region" description="Helical" evidence="14">
    <location>
        <begin position="821"/>
        <end position="840"/>
    </location>
</feature>
<evidence type="ECO:0000256" key="13">
    <source>
        <dbReference type="SAM" id="MobiDB-lite"/>
    </source>
</evidence>
<evidence type="ECO:0000256" key="9">
    <source>
        <dbReference type="ARBA" id="ARBA00022989"/>
    </source>
</evidence>
<evidence type="ECO:0000256" key="11">
    <source>
        <dbReference type="ARBA" id="ARBA00023136"/>
    </source>
</evidence>
<evidence type="ECO:0000259" key="16">
    <source>
        <dbReference type="Pfam" id="PF18139"/>
    </source>
</evidence>
<keyword evidence="12" id="KW-0407">Ion channel</keyword>
<keyword evidence="8" id="KW-0106">Calcium</keyword>
<comment type="similarity">
    <text evidence="2">Belongs to the transient receptor (TC 1.A.4) family. LTrpC subfamily. TRPM2 sub-subfamily.</text>
</comment>
<evidence type="ECO:0000256" key="8">
    <source>
        <dbReference type="ARBA" id="ARBA00022837"/>
    </source>
</evidence>
<dbReference type="Pfam" id="PF18139">
    <property type="entry name" value="LSDAT_euk"/>
    <property type="match status" value="1"/>
</dbReference>
<evidence type="ECO:0000256" key="10">
    <source>
        <dbReference type="ARBA" id="ARBA00023065"/>
    </source>
</evidence>
<feature type="transmembrane region" description="Helical" evidence="14">
    <location>
        <begin position="889"/>
        <end position="909"/>
    </location>
</feature>
<feature type="domain" description="TRPM-like" evidence="17">
    <location>
        <begin position="437"/>
        <end position="680"/>
    </location>
</feature>
<feature type="transmembrane region" description="Helical" evidence="14">
    <location>
        <begin position="915"/>
        <end position="937"/>
    </location>
</feature>
<dbReference type="InterPro" id="IPR050927">
    <property type="entry name" value="TRPM"/>
</dbReference>
<dbReference type="GO" id="GO:0005886">
    <property type="term" value="C:plasma membrane"/>
    <property type="evidence" value="ECO:0007669"/>
    <property type="project" value="UniProtKB-SubCell"/>
</dbReference>
<gene>
    <name evidence="18" type="ORF">P5673_004663</name>
</gene>
<evidence type="ECO:0000256" key="7">
    <source>
        <dbReference type="ARBA" id="ARBA00022692"/>
    </source>
</evidence>
<keyword evidence="6" id="KW-0107">Calcium channel</keyword>
<reference evidence="18" key="2">
    <citation type="journal article" date="2023" name="Science">
        <title>Genomic signatures of disease resistance in endangered staghorn corals.</title>
        <authorList>
            <person name="Vollmer S.V."/>
            <person name="Selwyn J.D."/>
            <person name="Despard B.A."/>
            <person name="Roesel C.L."/>
        </authorList>
    </citation>
    <scope>NUCLEOTIDE SEQUENCE</scope>
    <source>
        <strain evidence="18">K2</strain>
    </source>
</reference>
<evidence type="ECO:0000313" key="19">
    <source>
        <dbReference type="Proteomes" id="UP001249851"/>
    </source>
</evidence>
<dbReference type="Pfam" id="PF00520">
    <property type="entry name" value="Ion_trans"/>
    <property type="match status" value="1"/>
</dbReference>
<dbReference type="Gene3D" id="3.90.79.10">
    <property type="entry name" value="Nucleoside Triphosphate Pyrophosphohydrolase"/>
    <property type="match status" value="1"/>
</dbReference>